<dbReference type="PANTHER" id="PTHR48081">
    <property type="entry name" value="AB HYDROLASE SUPERFAMILY PROTEIN C4A8.06C"/>
    <property type="match status" value="1"/>
</dbReference>
<feature type="domain" description="Alpha/beta hydrolase fold-3" evidence="4">
    <location>
        <begin position="165"/>
        <end position="370"/>
    </location>
</feature>
<evidence type="ECO:0000259" key="4">
    <source>
        <dbReference type="Pfam" id="PF07859"/>
    </source>
</evidence>
<feature type="signal peptide" evidence="3">
    <location>
        <begin position="1"/>
        <end position="20"/>
    </location>
</feature>
<evidence type="ECO:0000256" key="3">
    <source>
        <dbReference type="SAM" id="SignalP"/>
    </source>
</evidence>
<dbReference type="GO" id="GO:0016787">
    <property type="term" value="F:hydrolase activity"/>
    <property type="evidence" value="ECO:0007669"/>
    <property type="project" value="UniProtKB-KW"/>
</dbReference>
<evidence type="ECO:0000313" key="6">
    <source>
        <dbReference type="Proteomes" id="UP001139193"/>
    </source>
</evidence>
<dbReference type="InterPro" id="IPR050300">
    <property type="entry name" value="GDXG_lipolytic_enzyme"/>
</dbReference>
<dbReference type="Proteomes" id="UP001139193">
    <property type="component" value="Unassembled WGS sequence"/>
</dbReference>
<feature type="compositionally biased region" description="Polar residues" evidence="2">
    <location>
        <begin position="31"/>
        <end position="57"/>
    </location>
</feature>
<keyword evidence="3" id="KW-0732">Signal</keyword>
<gene>
    <name evidence="5" type="ORF">MON38_01375</name>
</gene>
<dbReference type="PANTHER" id="PTHR48081:SF8">
    <property type="entry name" value="ALPHA_BETA HYDROLASE FOLD-3 DOMAIN-CONTAINING PROTEIN-RELATED"/>
    <property type="match status" value="1"/>
</dbReference>
<dbReference type="PROSITE" id="PS51257">
    <property type="entry name" value="PROKAR_LIPOPROTEIN"/>
    <property type="match status" value="1"/>
</dbReference>
<dbReference type="InterPro" id="IPR013094">
    <property type="entry name" value="AB_hydrolase_3"/>
</dbReference>
<dbReference type="Gene3D" id="3.40.50.1820">
    <property type="entry name" value="alpha/beta hydrolase"/>
    <property type="match status" value="1"/>
</dbReference>
<proteinExistence type="predicted"/>
<name>A0A9X2ADS9_9BACT</name>
<evidence type="ECO:0000256" key="2">
    <source>
        <dbReference type="SAM" id="MobiDB-lite"/>
    </source>
</evidence>
<dbReference type="SUPFAM" id="SSF53474">
    <property type="entry name" value="alpha/beta-Hydrolases"/>
    <property type="match status" value="1"/>
</dbReference>
<keyword evidence="6" id="KW-1185">Reference proteome</keyword>
<protein>
    <submittedName>
        <fullName evidence="5">Alpha/beta hydrolase</fullName>
    </submittedName>
</protein>
<dbReference type="EMBL" id="JALBGC010000001">
    <property type="protein sequence ID" value="MCI1186052.1"/>
    <property type="molecule type" value="Genomic_DNA"/>
</dbReference>
<dbReference type="InterPro" id="IPR029058">
    <property type="entry name" value="AB_hydrolase_fold"/>
</dbReference>
<accession>A0A9X2ADS9</accession>
<dbReference type="Pfam" id="PF07859">
    <property type="entry name" value="Abhydrolase_3"/>
    <property type="match status" value="1"/>
</dbReference>
<dbReference type="RefSeq" id="WP_241934336.1">
    <property type="nucleotide sequence ID" value="NZ_JALBGC010000001.1"/>
</dbReference>
<keyword evidence="1 5" id="KW-0378">Hydrolase</keyword>
<dbReference type="AlphaFoldDB" id="A0A9X2ADS9"/>
<evidence type="ECO:0000313" key="5">
    <source>
        <dbReference type="EMBL" id="MCI1186052.1"/>
    </source>
</evidence>
<comment type="caution">
    <text evidence="5">The sequence shown here is derived from an EMBL/GenBank/DDBJ whole genome shotgun (WGS) entry which is preliminary data.</text>
</comment>
<evidence type="ECO:0000256" key="1">
    <source>
        <dbReference type="ARBA" id="ARBA00022801"/>
    </source>
</evidence>
<feature type="region of interest" description="Disordered" evidence="2">
    <location>
        <begin position="31"/>
        <end position="82"/>
    </location>
</feature>
<sequence>MKRPISRPAALAWLAAPALAGGLFLSSCNSQPTATETDKTATVVSEETNAASDSSAVTAKADSTGGMAGAVKPTGPKPAWGPNIGPEMQAVIEQLMSFKNKPLPSLTAAQARKQPSAADAAMKQMRASNIPAPPLNCDTATQTIAPGLKARVYTPKGGTAPYPVIVYYHGGGWVIATNDTYAASAQALCEQVGAVVVSVEYRKAPEHKFPAAHDDAFTAYQAVLKNAASMKGDPNKVAVVGESAGGNLACNVSIMARDKKVALPKYQVLVYPIAGSDMNTASYQANTETAPLNKGGMGWFFKNYQRTAADLKDPRINLVAANLKGLEPTTIIGADYDPLTTEGKTLADKLTAAGVKVNYKKYDGTTHEFFGMAAVVPQAKDAQGVAVSDLKGALK</sequence>
<feature type="chain" id="PRO_5040857250" evidence="3">
    <location>
        <begin position="21"/>
        <end position="395"/>
    </location>
</feature>
<organism evidence="5 6">
    <name type="scientific">Hymenobacter cyanobacteriorum</name>
    <dbReference type="NCBI Taxonomy" id="2926463"/>
    <lineage>
        <taxon>Bacteria</taxon>
        <taxon>Pseudomonadati</taxon>
        <taxon>Bacteroidota</taxon>
        <taxon>Cytophagia</taxon>
        <taxon>Cytophagales</taxon>
        <taxon>Hymenobacteraceae</taxon>
        <taxon>Hymenobacter</taxon>
    </lineage>
</organism>
<reference evidence="5" key="1">
    <citation type="submission" date="2022-03" db="EMBL/GenBank/DDBJ databases">
        <title>Bacterial whole genome sequence for Hymenobacter sp. DH14.</title>
        <authorList>
            <person name="Le V."/>
        </authorList>
    </citation>
    <scope>NUCLEOTIDE SEQUENCE</scope>
    <source>
        <strain evidence="5">DH14</strain>
    </source>
</reference>